<keyword evidence="2" id="KW-0285">Flavoprotein</keyword>
<dbReference type="InterPro" id="IPR006905">
    <property type="entry name" value="Flavin_halogenase"/>
</dbReference>
<keyword evidence="2" id="KW-0274">FAD</keyword>
<dbReference type="Proteomes" id="UP000244441">
    <property type="component" value="Chromosome"/>
</dbReference>
<dbReference type="InterPro" id="IPR050816">
    <property type="entry name" value="Flavin-dep_Halogenase_NPB"/>
</dbReference>
<dbReference type="SUPFAM" id="SSF51905">
    <property type="entry name" value="FAD/NAD(P)-binding domain"/>
    <property type="match status" value="1"/>
</dbReference>
<dbReference type="PANTHER" id="PTHR43747:SF4">
    <property type="entry name" value="FLAVIN-DEPENDENT TRYPTOPHAN HALOGENASE"/>
    <property type="match status" value="1"/>
</dbReference>
<dbReference type="PIRSF" id="PIRSF011396">
    <property type="entry name" value="Trp_halogenase"/>
    <property type="match status" value="1"/>
</dbReference>
<dbReference type="Pfam" id="PF04820">
    <property type="entry name" value="Trp_halogenase"/>
    <property type="match status" value="1"/>
</dbReference>
<sequence>MTASLLAKQWPQADITLIESPNIPTVGVGEGSTPYIRHLFKTLDISEAQWMSKCNATFKNGITFKHWSIRKGFESYFHPFLSQYDDDVTPLFAQHTRLRRHGYPITCHPDNYYLTKELTNQRKSCQLQDSSNPVETLYAYHFDAEKLGLLLKEKSLALGVNHLLGNISQVKQAENGDIASVVSDEQGELSADIFVDCTGFKALLMQKTLNTPFVSYSDNLFNDSAVAIASPKIDNYSPQTVSTALSNGWAWHIPLQNRVGNGYVYSAKYQTADSAEQELRHFIGQDRVKDVEARHIKMRVGRSEKHWNKNCLAVGLSQGFIEPLEATALHLVQDTIESFIAAIEEGKGTTAKQDYFNDKINYAFERVRDYIVTHYISNSRNDTPYWQDCRKIPVSDSLQRILYAWFNGMDVAEELDLQQISQYYPSASWHALLAGVGTFPEPDPSKTETFANEIQQIQHRRDELAKLFKNL</sequence>
<evidence type="ECO:0000256" key="2">
    <source>
        <dbReference type="PIRSR" id="PIRSR011396-2"/>
    </source>
</evidence>
<dbReference type="PANTHER" id="PTHR43747">
    <property type="entry name" value="FAD-BINDING PROTEIN"/>
    <property type="match status" value="1"/>
</dbReference>
<feature type="active site" evidence="1">
    <location>
        <position position="59"/>
    </location>
</feature>
<evidence type="ECO:0000313" key="3">
    <source>
        <dbReference type="EMBL" id="AWB65675.1"/>
    </source>
</evidence>
<dbReference type="InterPro" id="IPR033856">
    <property type="entry name" value="Trp_halogen"/>
</dbReference>
<reference evidence="3 4" key="1">
    <citation type="submission" date="2018-01" db="EMBL/GenBank/DDBJ databases">
        <title>Genome sequence of a Cantenovulum-like bacteria.</title>
        <authorList>
            <person name="Tan W.R."/>
            <person name="Lau N.-S."/>
            <person name="Go F."/>
            <person name="Amirul A.-A.A."/>
        </authorList>
    </citation>
    <scope>NUCLEOTIDE SEQUENCE [LARGE SCALE GENOMIC DNA]</scope>
    <source>
        <strain evidence="3 4">CCB-QB4</strain>
    </source>
</reference>
<dbReference type="Gene3D" id="3.50.50.60">
    <property type="entry name" value="FAD/NAD(P)-binding domain"/>
    <property type="match status" value="1"/>
</dbReference>
<keyword evidence="4" id="KW-1185">Reference proteome</keyword>
<organism evidence="3 4">
    <name type="scientific">Saccharobesus litoralis</name>
    <dbReference type="NCBI Taxonomy" id="2172099"/>
    <lineage>
        <taxon>Bacteria</taxon>
        <taxon>Pseudomonadati</taxon>
        <taxon>Pseudomonadota</taxon>
        <taxon>Gammaproteobacteria</taxon>
        <taxon>Alteromonadales</taxon>
        <taxon>Alteromonadaceae</taxon>
        <taxon>Saccharobesus</taxon>
    </lineage>
</organism>
<feature type="binding site" evidence="2">
    <location>
        <position position="316"/>
    </location>
    <ligand>
        <name>FAD</name>
        <dbReference type="ChEBI" id="CHEBI:57692"/>
    </ligand>
</feature>
<dbReference type="GO" id="GO:0004497">
    <property type="term" value="F:monooxygenase activity"/>
    <property type="evidence" value="ECO:0007669"/>
    <property type="project" value="InterPro"/>
</dbReference>
<evidence type="ECO:0000313" key="4">
    <source>
        <dbReference type="Proteomes" id="UP000244441"/>
    </source>
</evidence>
<accession>A0A2S0VN87</accession>
<dbReference type="KEGG" id="cate:C2869_04135"/>
<dbReference type="EMBL" id="CP026604">
    <property type="protein sequence ID" value="AWB65675.1"/>
    <property type="molecule type" value="Genomic_DNA"/>
</dbReference>
<gene>
    <name evidence="3" type="ORF">C2869_04135</name>
</gene>
<keyword evidence="2" id="KW-0547">Nucleotide-binding</keyword>
<feature type="binding site" evidence="2">
    <location>
        <position position="59"/>
    </location>
    <ligand>
        <name>7-chloro-L-tryptophan</name>
        <dbReference type="ChEBI" id="CHEBI:58713"/>
    </ligand>
</feature>
<protein>
    <submittedName>
        <fullName evidence="3">Tryptophan 7-halogenase</fullName>
    </submittedName>
</protein>
<evidence type="ECO:0000256" key="1">
    <source>
        <dbReference type="PIRSR" id="PIRSR011396-1"/>
    </source>
</evidence>
<feature type="binding site" evidence="2">
    <location>
        <position position="325"/>
    </location>
    <ligand>
        <name>L-tryptophan</name>
        <dbReference type="ChEBI" id="CHEBI:57912"/>
    </ligand>
</feature>
<dbReference type="InterPro" id="IPR036188">
    <property type="entry name" value="FAD/NAD-bd_sf"/>
</dbReference>
<dbReference type="GO" id="GO:0000166">
    <property type="term" value="F:nucleotide binding"/>
    <property type="evidence" value="ECO:0007669"/>
    <property type="project" value="UniProtKB-KW"/>
</dbReference>
<name>A0A2S0VN87_9ALTE</name>
<proteinExistence type="predicted"/>
<dbReference type="AlphaFoldDB" id="A0A2S0VN87"/>